<protein>
    <submittedName>
        <fullName evidence="1">Lytic transglycosylase domain-containing protein</fullName>
    </submittedName>
</protein>
<keyword evidence="2" id="KW-1185">Reference proteome</keyword>
<accession>A0A4S1W6A4</accession>
<dbReference type="InterPro" id="IPR023346">
    <property type="entry name" value="Lysozyme-like_dom_sf"/>
</dbReference>
<dbReference type="AlphaFoldDB" id="A0A4S1W6A4"/>
<sequence>MSIVSVNSRAGIQTAIADASRKTGIDFNYLLGQAQVESGLRANARAATSSATGLYQFIEQSWLGVVKDHGAEHGLGWAANSIRQTASGRYVVSDPAARRAILDMRSDPQTAALMAAEHASDNKTALEDRLGRPATGTDLYMAHFLGKGGAAKFLGAMAQNPERTGAAMFPAAARANRSIFYASNGQPRTLSDIYSRFAGKLDQGAAAVGATGRASDGLDDLSNGLDTFGAAIDGAEVVLGNGAVGGDRHWVETTLAQLKSAQAGTERLAAADPLAQATVNPFRPTPETAKLAYLMLARLGG</sequence>
<organism evidence="1 2">
    <name type="scientific">Sphingomonas naasensis</name>
    <dbReference type="NCBI Taxonomy" id="1344951"/>
    <lineage>
        <taxon>Bacteria</taxon>
        <taxon>Pseudomonadati</taxon>
        <taxon>Pseudomonadota</taxon>
        <taxon>Alphaproteobacteria</taxon>
        <taxon>Sphingomonadales</taxon>
        <taxon>Sphingomonadaceae</taxon>
        <taxon>Sphingomonas</taxon>
    </lineage>
</organism>
<dbReference type="Gene3D" id="1.10.530.10">
    <property type="match status" value="1"/>
</dbReference>
<comment type="caution">
    <text evidence="1">The sequence shown here is derived from an EMBL/GenBank/DDBJ whole genome shotgun (WGS) entry which is preliminary data.</text>
</comment>
<dbReference type="OrthoDB" id="8477976at2"/>
<reference evidence="1 2" key="1">
    <citation type="submission" date="2019-04" db="EMBL/GenBank/DDBJ databases">
        <title>Sphingomonas psychrotolerans sp. nov., isolated from soil in the Tianshan Mountains, Xinjiang, China.</title>
        <authorList>
            <person name="Luo Y."/>
            <person name="Sheng H."/>
        </authorList>
    </citation>
    <scope>NUCLEOTIDE SEQUENCE [LARGE SCALE GENOMIC DNA]</scope>
    <source>
        <strain evidence="1 2">KIS18-15</strain>
    </source>
</reference>
<dbReference type="Proteomes" id="UP000309848">
    <property type="component" value="Unassembled WGS sequence"/>
</dbReference>
<gene>
    <name evidence="1" type="ORF">E5A74_18605</name>
</gene>
<dbReference type="RefSeq" id="WP_135987143.1">
    <property type="nucleotide sequence ID" value="NZ_JAASQM010000003.1"/>
</dbReference>
<evidence type="ECO:0000313" key="2">
    <source>
        <dbReference type="Proteomes" id="UP000309848"/>
    </source>
</evidence>
<dbReference type="EMBL" id="SRXU01000010">
    <property type="protein sequence ID" value="TGX38239.1"/>
    <property type="molecule type" value="Genomic_DNA"/>
</dbReference>
<proteinExistence type="predicted"/>
<dbReference type="SUPFAM" id="SSF53955">
    <property type="entry name" value="Lysozyme-like"/>
    <property type="match status" value="1"/>
</dbReference>
<name>A0A4S1W6A4_9SPHN</name>
<evidence type="ECO:0000313" key="1">
    <source>
        <dbReference type="EMBL" id="TGX38239.1"/>
    </source>
</evidence>